<feature type="domain" description="DUF8129" evidence="2">
    <location>
        <begin position="12"/>
        <end position="58"/>
    </location>
</feature>
<feature type="region of interest" description="Disordered" evidence="1">
    <location>
        <begin position="61"/>
        <end position="111"/>
    </location>
</feature>
<keyword evidence="4" id="KW-1185">Reference proteome</keyword>
<reference evidence="3 4" key="1">
    <citation type="submission" date="2020-02" db="EMBL/GenBank/DDBJ databases">
        <title>Whole-genome analyses of novel actinobacteria.</title>
        <authorList>
            <person name="Sahin N."/>
        </authorList>
    </citation>
    <scope>NUCLEOTIDE SEQUENCE [LARGE SCALE GENOMIC DNA]</scope>
    <source>
        <strain evidence="3 4">A7024</strain>
    </source>
</reference>
<dbReference type="RefSeq" id="WP_165245311.1">
    <property type="nucleotide sequence ID" value="NZ_JAAKZV010000367.1"/>
</dbReference>
<comment type="caution">
    <text evidence="3">The sequence shown here is derived from an EMBL/GenBank/DDBJ whole genome shotgun (WGS) entry which is preliminary data.</text>
</comment>
<evidence type="ECO:0000313" key="3">
    <source>
        <dbReference type="EMBL" id="NGN69939.1"/>
    </source>
</evidence>
<name>A0A6G4UCJ8_9ACTN</name>
<sequence length="111" mass="11684">MSPDLPLPDYDRLPPADMAHRIRALSAAELERLIAYERAHAGRPIVIEQLLFRLRELEAGARPTGGGAAPGSVAPPPDGGSPVTPDTSAPSIHPPPHGTPDQPGRPKGDRP</sequence>
<proteinExistence type="predicted"/>
<evidence type="ECO:0000313" key="4">
    <source>
        <dbReference type="Proteomes" id="UP000481583"/>
    </source>
</evidence>
<protein>
    <recommendedName>
        <fullName evidence="2">DUF8129 domain-containing protein</fullName>
    </recommendedName>
</protein>
<dbReference type="InterPro" id="IPR058442">
    <property type="entry name" value="DUF8129"/>
</dbReference>
<dbReference type="Proteomes" id="UP000481583">
    <property type="component" value="Unassembled WGS sequence"/>
</dbReference>
<dbReference type="EMBL" id="JAAKZV010000367">
    <property type="protein sequence ID" value="NGN69939.1"/>
    <property type="molecule type" value="Genomic_DNA"/>
</dbReference>
<organism evidence="3 4">
    <name type="scientific">Streptomyces coryli</name>
    <dbReference type="NCBI Taxonomy" id="1128680"/>
    <lineage>
        <taxon>Bacteria</taxon>
        <taxon>Bacillati</taxon>
        <taxon>Actinomycetota</taxon>
        <taxon>Actinomycetes</taxon>
        <taxon>Kitasatosporales</taxon>
        <taxon>Streptomycetaceae</taxon>
        <taxon>Streptomyces</taxon>
    </lineage>
</organism>
<dbReference type="AlphaFoldDB" id="A0A6G4UCJ8"/>
<dbReference type="Pfam" id="PF26450">
    <property type="entry name" value="DUF8129"/>
    <property type="match status" value="1"/>
</dbReference>
<accession>A0A6G4UCJ8</accession>
<gene>
    <name evidence="3" type="ORF">G5C51_39385</name>
</gene>
<evidence type="ECO:0000259" key="2">
    <source>
        <dbReference type="Pfam" id="PF26450"/>
    </source>
</evidence>
<evidence type="ECO:0000256" key="1">
    <source>
        <dbReference type="SAM" id="MobiDB-lite"/>
    </source>
</evidence>